<name>A0A0R1Q2A0_9LACO</name>
<dbReference type="InterPro" id="IPR024096">
    <property type="entry name" value="NO_sig/Golgi_transp_ligand-bd"/>
</dbReference>
<sequence length="171" mass="19868">MDVKLFHELLNNNEQTTMFGYALIRDTLLPDLIGDNANILYWSGKKLAREFLLATEEDLSLFFKQANWGELKKIKSDKKQQTFKLEGTIIKQRLKNNSKVDFLLEAGFIAETIQNQRGFISETIIKDIDKRKNIVTFLNQLDPNDTIDPNLIPEQEPLHLTEIAREKMEND</sequence>
<dbReference type="Proteomes" id="UP000051155">
    <property type="component" value="Unassembled WGS sequence"/>
</dbReference>
<dbReference type="SUPFAM" id="SSF111126">
    <property type="entry name" value="Ligand-binding domain in the NO signalling and Golgi transport"/>
    <property type="match status" value="1"/>
</dbReference>
<evidence type="ECO:0000313" key="2">
    <source>
        <dbReference type="Proteomes" id="UP000051155"/>
    </source>
</evidence>
<protein>
    <recommendedName>
        <fullName evidence="3">Hydrocarbon binding protein</fullName>
    </recommendedName>
</protein>
<dbReference type="AlphaFoldDB" id="A0A0R1Q2A0"/>
<accession>A0A0R1Q2A0</accession>
<evidence type="ECO:0008006" key="3">
    <source>
        <dbReference type="Google" id="ProtNLM"/>
    </source>
</evidence>
<evidence type="ECO:0000313" key="1">
    <source>
        <dbReference type="EMBL" id="KRL38777.1"/>
    </source>
</evidence>
<dbReference type="STRING" id="1423812.FD20_GL000847"/>
<comment type="caution">
    <text evidence="1">The sequence shown here is derived from an EMBL/GenBank/DDBJ whole genome shotgun (WGS) entry which is preliminary data.</text>
</comment>
<reference evidence="1 2" key="1">
    <citation type="journal article" date="2015" name="Genome Announc.">
        <title>Expanding the biotechnology potential of lactobacilli through comparative genomics of 213 strains and associated genera.</title>
        <authorList>
            <person name="Sun Z."/>
            <person name="Harris H.M."/>
            <person name="McCann A."/>
            <person name="Guo C."/>
            <person name="Argimon S."/>
            <person name="Zhang W."/>
            <person name="Yang X."/>
            <person name="Jeffery I.B."/>
            <person name="Cooney J.C."/>
            <person name="Kagawa T.F."/>
            <person name="Liu W."/>
            <person name="Song Y."/>
            <person name="Salvetti E."/>
            <person name="Wrobel A."/>
            <person name="Rasinkangas P."/>
            <person name="Parkhill J."/>
            <person name="Rea M.C."/>
            <person name="O'Sullivan O."/>
            <person name="Ritari J."/>
            <person name="Douillard F.P."/>
            <person name="Paul Ross R."/>
            <person name="Yang R."/>
            <person name="Briner A.E."/>
            <person name="Felis G.E."/>
            <person name="de Vos W.M."/>
            <person name="Barrangou R."/>
            <person name="Klaenhammer T.R."/>
            <person name="Caufield P.W."/>
            <person name="Cui Y."/>
            <person name="Zhang H."/>
            <person name="O'Toole P.W."/>
        </authorList>
    </citation>
    <scope>NUCLEOTIDE SEQUENCE [LARGE SCALE GENOMIC DNA]</scope>
    <source>
        <strain evidence="1 2">DSM 19971</strain>
    </source>
</reference>
<dbReference type="PATRIC" id="fig|1423812.3.peg.912"/>
<organism evidence="1 2">
    <name type="scientific">Liquorilactobacillus uvarum DSM 19971</name>
    <dbReference type="NCBI Taxonomy" id="1423812"/>
    <lineage>
        <taxon>Bacteria</taxon>
        <taxon>Bacillati</taxon>
        <taxon>Bacillota</taxon>
        <taxon>Bacilli</taxon>
        <taxon>Lactobacillales</taxon>
        <taxon>Lactobacillaceae</taxon>
        <taxon>Liquorilactobacillus</taxon>
    </lineage>
</organism>
<dbReference type="Gene3D" id="3.30.1380.20">
    <property type="entry name" value="Trafficking protein particle complex subunit 3"/>
    <property type="match status" value="1"/>
</dbReference>
<dbReference type="InterPro" id="IPR019642">
    <property type="entry name" value="DUF2507"/>
</dbReference>
<dbReference type="OrthoDB" id="2965348at2"/>
<keyword evidence="2" id="KW-1185">Reference proteome</keyword>
<gene>
    <name evidence="1" type="ORF">FD20_GL000847</name>
</gene>
<dbReference type="EMBL" id="AZEG01000002">
    <property type="protein sequence ID" value="KRL38777.1"/>
    <property type="molecule type" value="Genomic_DNA"/>
</dbReference>
<proteinExistence type="predicted"/>
<dbReference type="RefSeq" id="WP_057735706.1">
    <property type="nucleotide sequence ID" value="NZ_AZEG01000002.1"/>
</dbReference>
<dbReference type="Pfam" id="PF10702">
    <property type="entry name" value="DUF2507"/>
    <property type="match status" value="1"/>
</dbReference>